<comment type="caution">
    <text evidence="8">The sequence shown here is derived from an EMBL/GenBank/DDBJ whole genome shotgun (WGS) entry which is preliminary data.</text>
</comment>
<feature type="transmembrane region" description="Helical" evidence="6">
    <location>
        <begin position="176"/>
        <end position="197"/>
    </location>
</feature>
<dbReference type="STRING" id="36646.A0A1V6V319"/>
<dbReference type="Pfam" id="PF07690">
    <property type="entry name" value="MFS_1"/>
    <property type="match status" value="1"/>
</dbReference>
<accession>A0A1V6V319</accession>
<keyword evidence="2" id="KW-0813">Transport</keyword>
<dbReference type="AlphaFoldDB" id="A0A1V6V319"/>
<evidence type="ECO:0000256" key="3">
    <source>
        <dbReference type="ARBA" id="ARBA00022692"/>
    </source>
</evidence>
<dbReference type="SUPFAM" id="SSF103473">
    <property type="entry name" value="MFS general substrate transporter"/>
    <property type="match status" value="1"/>
</dbReference>
<feature type="transmembrane region" description="Helical" evidence="6">
    <location>
        <begin position="279"/>
        <end position="300"/>
    </location>
</feature>
<keyword evidence="5 6" id="KW-0472">Membrane</keyword>
<feature type="transmembrane region" description="Helical" evidence="6">
    <location>
        <begin position="83"/>
        <end position="104"/>
    </location>
</feature>
<dbReference type="PANTHER" id="PTHR43791">
    <property type="entry name" value="PERMEASE-RELATED"/>
    <property type="match status" value="1"/>
</dbReference>
<evidence type="ECO:0000313" key="8">
    <source>
        <dbReference type="EMBL" id="OQE45008.1"/>
    </source>
</evidence>
<dbReference type="Proteomes" id="UP000191500">
    <property type="component" value="Unassembled WGS sequence"/>
</dbReference>
<evidence type="ECO:0000256" key="5">
    <source>
        <dbReference type="ARBA" id="ARBA00023136"/>
    </source>
</evidence>
<protein>
    <recommendedName>
        <fullName evidence="7">Major facilitator superfamily (MFS) profile domain-containing protein</fullName>
    </recommendedName>
</protein>
<keyword evidence="3 6" id="KW-0812">Transmembrane</keyword>
<dbReference type="EMBL" id="MDDG01000002">
    <property type="protein sequence ID" value="OQE45008.1"/>
    <property type="molecule type" value="Genomic_DNA"/>
</dbReference>
<dbReference type="InterPro" id="IPR020846">
    <property type="entry name" value="MFS_dom"/>
</dbReference>
<evidence type="ECO:0000256" key="6">
    <source>
        <dbReference type="SAM" id="Phobius"/>
    </source>
</evidence>
<evidence type="ECO:0000256" key="1">
    <source>
        <dbReference type="ARBA" id="ARBA00004141"/>
    </source>
</evidence>
<feature type="transmembrane region" description="Helical" evidence="6">
    <location>
        <begin position="435"/>
        <end position="458"/>
    </location>
</feature>
<reference evidence="9" key="1">
    <citation type="journal article" date="2017" name="Nat. Microbiol.">
        <title>Global analysis of biosynthetic gene clusters reveals vast potential of secondary metabolite production in Penicillium species.</title>
        <authorList>
            <person name="Nielsen J.C."/>
            <person name="Grijseels S."/>
            <person name="Prigent S."/>
            <person name="Ji B."/>
            <person name="Dainat J."/>
            <person name="Nielsen K.F."/>
            <person name="Frisvad J.C."/>
            <person name="Workman M."/>
            <person name="Nielsen J."/>
        </authorList>
    </citation>
    <scope>NUCLEOTIDE SEQUENCE [LARGE SCALE GENOMIC DNA]</scope>
    <source>
        <strain evidence="9">IBT 31321</strain>
    </source>
</reference>
<evidence type="ECO:0000256" key="4">
    <source>
        <dbReference type="ARBA" id="ARBA00022989"/>
    </source>
</evidence>
<feature type="transmembrane region" description="Helical" evidence="6">
    <location>
        <begin position="116"/>
        <end position="136"/>
    </location>
</feature>
<keyword evidence="9" id="KW-1185">Reference proteome</keyword>
<feature type="transmembrane region" description="Helical" evidence="6">
    <location>
        <begin position="142"/>
        <end position="164"/>
    </location>
</feature>
<dbReference type="FunFam" id="1.20.1250.20:FF:000018">
    <property type="entry name" value="MFS transporter permease"/>
    <property type="match status" value="1"/>
</dbReference>
<proteinExistence type="predicted"/>
<feature type="transmembrane region" description="Helical" evidence="6">
    <location>
        <begin position="345"/>
        <end position="364"/>
    </location>
</feature>
<feature type="transmembrane region" description="Helical" evidence="6">
    <location>
        <begin position="312"/>
        <end position="333"/>
    </location>
</feature>
<evidence type="ECO:0000256" key="2">
    <source>
        <dbReference type="ARBA" id="ARBA00022448"/>
    </source>
</evidence>
<dbReference type="Gene3D" id="1.20.1250.20">
    <property type="entry name" value="MFS general substrate transporter like domains"/>
    <property type="match status" value="2"/>
</dbReference>
<comment type="subcellular location">
    <subcellularLocation>
        <location evidence="1">Membrane</location>
        <topology evidence="1">Multi-pass membrane protein</topology>
    </subcellularLocation>
</comment>
<keyword evidence="4 6" id="KW-1133">Transmembrane helix</keyword>
<organism evidence="8 9">
    <name type="scientific">Penicillium coprophilum</name>
    <dbReference type="NCBI Taxonomy" id="36646"/>
    <lineage>
        <taxon>Eukaryota</taxon>
        <taxon>Fungi</taxon>
        <taxon>Dikarya</taxon>
        <taxon>Ascomycota</taxon>
        <taxon>Pezizomycotina</taxon>
        <taxon>Eurotiomycetes</taxon>
        <taxon>Eurotiomycetidae</taxon>
        <taxon>Eurotiales</taxon>
        <taxon>Aspergillaceae</taxon>
        <taxon>Penicillium</taxon>
    </lineage>
</organism>
<feature type="transmembrane region" description="Helical" evidence="6">
    <location>
        <begin position="370"/>
        <end position="391"/>
    </location>
</feature>
<dbReference type="GO" id="GO:0016020">
    <property type="term" value="C:membrane"/>
    <property type="evidence" value="ECO:0007669"/>
    <property type="project" value="UniProtKB-SubCell"/>
</dbReference>
<evidence type="ECO:0000313" key="9">
    <source>
        <dbReference type="Proteomes" id="UP000191500"/>
    </source>
</evidence>
<dbReference type="InterPro" id="IPR011701">
    <property type="entry name" value="MFS"/>
</dbReference>
<feature type="transmembrane region" description="Helical" evidence="6">
    <location>
        <begin position="403"/>
        <end position="423"/>
    </location>
</feature>
<dbReference type="GO" id="GO:0022857">
    <property type="term" value="F:transmembrane transporter activity"/>
    <property type="evidence" value="ECO:0007669"/>
    <property type="project" value="InterPro"/>
</dbReference>
<name>A0A1V6V319_9EURO</name>
<feature type="domain" description="Major facilitator superfamily (MFS) profile" evidence="7">
    <location>
        <begin position="50"/>
        <end position="462"/>
    </location>
</feature>
<gene>
    <name evidence="8" type="ORF">PENCOP_c002G03289</name>
</gene>
<sequence length="480" mass="53831">MAQIFKERPSCEKEPDDISERHVEFQNNPTQTAERKKAEKRLVRRIDIRLLPWLCLLYALSLIDRTNISAAKVAGMSQDLQLTGNRFSVALVVFFVPYLMSELPSNFIVRRVGTRYYLAFLIMFWGTVSMCFGFVTRYSQLVGLRLLLGAFEGGFNPACIYLISSWYERYETQRRLSIWYMSGSVISGFNGIISYGLSTLEGLGGRRGWNWIFIVPGAITMFLAIPIFFYVSDFPENAKWLGPEELDLIQRRLQADRGERLDDKITIRKALKDLTDWKVWVLASLLFFPTAGAYTMAFFTPSVLSGLGYSTALSQILVTPPYLMAAIFAIATGIISDRVRTRSPFIIGFMLLNCAGFIMMGWGNNTGCKMAGIFMAVVGNNCAIPTVLAFMSNNVVGTSKRQIAVPLQTSLAAVGGIFGSLVFREQDYPGYRPGLYASIACTVVCIFINGAITGWFYLENKAADRKEKVLEGLEGFRYTL</sequence>
<evidence type="ECO:0000259" key="7">
    <source>
        <dbReference type="PROSITE" id="PS50850"/>
    </source>
</evidence>
<dbReference type="PROSITE" id="PS50850">
    <property type="entry name" value="MFS"/>
    <property type="match status" value="1"/>
</dbReference>
<feature type="transmembrane region" description="Helical" evidence="6">
    <location>
        <begin position="209"/>
        <end position="231"/>
    </location>
</feature>
<dbReference type="PANTHER" id="PTHR43791:SF3">
    <property type="entry name" value="MAJOR FACILITATOR SUPERFAMILY (MFS) PROFILE DOMAIN-CONTAINING PROTEIN"/>
    <property type="match status" value="1"/>
</dbReference>
<dbReference type="InterPro" id="IPR036259">
    <property type="entry name" value="MFS_trans_sf"/>
</dbReference>
<feature type="transmembrane region" description="Helical" evidence="6">
    <location>
        <begin position="46"/>
        <end position="63"/>
    </location>
</feature>